<evidence type="ECO:0000313" key="1">
    <source>
        <dbReference type="EMBL" id="BDC99472.1"/>
    </source>
</evidence>
<dbReference type="RefSeq" id="WP_338396817.1">
    <property type="nucleotide sequence ID" value="NZ_AP025292.1"/>
</dbReference>
<organism evidence="1 2">
    <name type="scientific">Persicobacter psychrovividus</name>
    <dbReference type="NCBI Taxonomy" id="387638"/>
    <lineage>
        <taxon>Bacteria</taxon>
        <taxon>Pseudomonadati</taxon>
        <taxon>Bacteroidota</taxon>
        <taxon>Cytophagia</taxon>
        <taxon>Cytophagales</taxon>
        <taxon>Persicobacteraceae</taxon>
        <taxon>Persicobacter</taxon>
    </lineage>
</organism>
<gene>
    <name evidence="1" type="ORF">PEPS_17530</name>
</gene>
<name>A0ABM7VEU8_9BACT</name>
<evidence type="ECO:0000313" key="2">
    <source>
        <dbReference type="Proteomes" id="UP001354989"/>
    </source>
</evidence>
<proteinExistence type="predicted"/>
<accession>A0ABM7VEU8</accession>
<keyword evidence="2" id="KW-1185">Reference proteome</keyword>
<reference evidence="1 2" key="1">
    <citation type="submission" date="2021-12" db="EMBL/GenBank/DDBJ databases">
        <title>Genome sequencing of bacteria with rrn-lacking chromosome and rrn-plasmid.</title>
        <authorList>
            <person name="Anda M."/>
            <person name="Iwasaki W."/>
        </authorList>
    </citation>
    <scope>NUCLEOTIDE SEQUENCE [LARGE SCALE GENOMIC DNA]</scope>
    <source>
        <strain evidence="1 2">NBRC 101262</strain>
    </source>
</reference>
<dbReference type="EMBL" id="AP025292">
    <property type="protein sequence ID" value="BDC99472.1"/>
    <property type="molecule type" value="Genomic_DNA"/>
</dbReference>
<dbReference type="Proteomes" id="UP001354989">
    <property type="component" value="Chromosome"/>
</dbReference>
<sequence>MRYLLIDEVIAQLNRGRQVEQYLGEYYSDEFRCHRYLTIEKGKDEYTGLVFEVFDERNEGVESIYHFSSVEPDEMYGVEIGGFEKLDDLLDALKEKFEILENKFLNSGYLDSQLSEE</sequence>
<protein>
    <submittedName>
        <fullName evidence="1">Uncharacterized protein</fullName>
    </submittedName>
</protein>